<evidence type="ECO:0000313" key="5">
    <source>
        <dbReference type="EMBL" id="MFB9531697.1"/>
    </source>
</evidence>
<dbReference type="PANTHER" id="PTHR47691">
    <property type="entry name" value="REGULATOR-RELATED"/>
    <property type="match status" value="1"/>
</dbReference>
<dbReference type="InterPro" id="IPR001867">
    <property type="entry name" value="OmpR/PhoB-type_DNA-bd"/>
</dbReference>
<dbReference type="Gene3D" id="3.40.50.300">
    <property type="entry name" value="P-loop containing nucleotide triphosphate hydrolases"/>
    <property type="match status" value="1"/>
</dbReference>
<dbReference type="CDD" id="cd15831">
    <property type="entry name" value="BTAD"/>
    <property type="match status" value="1"/>
</dbReference>
<proteinExistence type="inferred from homology"/>
<dbReference type="InterPro" id="IPR005158">
    <property type="entry name" value="BTAD"/>
</dbReference>
<accession>A0ABV5Q895</accession>
<keyword evidence="2 3" id="KW-0238">DNA-binding</keyword>
<dbReference type="SMART" id="SM00862">
    <property type="entry name" value="Trans_reg_C"/>
    <property type="match status" value="1"/>
</dbReference>
<dbReference type="InterPro" id="IPR016032">
    <property type="entry name" value="Sig_transdc_resp-reg_C-effctor"/>
</dbReference>
<evidence type="ECO:0000256" key="2">
    <source>
        <dbReference type="ARBA" id="ARBA00023125"/>
    </source>
</evidence>
<dbReference type="PRINTS" id="PR00364">
    <property type="entry name" value="DISEASERSIST"/>
</dbReference>
<dbReference type="EMBL" id="JBHMCE010000011">
    <property type="protein sequence ID" value="MFB9531697.1"/>
    <property type="molecule type" value="Genomic_DNA"/>
</dbReference>
<dbReference type="Pfam" id="PF00486">
    <property type="entry name" value="Trans_reg_C"/>
    <property type="match status" value="1"/>
</dbReference>
<gene>
    <name evidence="5" type="ORF">ACFFRN_34275</name>
</gene>
<dbReference type="SMART" id="SM01043">
    <property type="entry name" value="BTAD"/>
    <property type="match status" value="1"/>
</dbReference>
<evidence type="ECO:0000313" key="6">
    <source>
        <dbReference type="Proteomes" id="UP001589646"/>
    </source>
</evidence>
<dbReference type="Proteomes" id="UP001589646">
    <property type="component" value="Unassembled WGS sequence"/>
</dbReference>
<dbReference type="InterPro" id="IPR011990">
    <property type="entry name" value="TPR-like_helical_dom_sf"/>
</dbReference>
<dbReference type="Pfam" id="PF13424">
    <property type="entry name" value="TPR_12"/>
    <property type="match status" value="1"/>
</dbReference>
<dbReference type="SUPFAM" id="SSF48452">
    <property type="entry name" value="TPR-like"/>
    <property type="match status" value="3"/>
</dbReference>
<dbReference type="PROSITE" id="PS51755">
    <property type="entry name" value="OMPR_PHOB"/>
    <property type="match status" value="1"/>
</dbReference>
<dbReference type="Gene3D" id="1.10.10.10">
    <property type="entry name" value="Winged helix-like DNA-binding domain superfamily/Winged helix DNA-binding domain"/>
    <property type="match status" value="1"/>
</dbReference>
<feature type="DNA-binding region" description="OmpR/PhoB-type" evidence="3">
    <location>
        <begin position="1"/>
        <end position="96"/>
    </location>
</feature>
<dbReference type="RefSeq" id="WP_346119555.1">
    <property type="nucleotide sequence ID" value="NZ_BAAAXC010000008.1"/>
</dbReference>
<dbReference type="PANTHER" id="PTHR47691:SF3">
    <property type="entry name" value="HTH-TYPE TRANSCRIPTIONAL REGULATOR RV0890C-RELATED"/>
    <property type="match status" value="1"/>
</dbReference>
<dbReference type="SUPFAM" id="SSF46894">
    <property type="entry name" value="C-terminal effector domain of the bipartite response regulators"/>
    <property type="match status" value="1"/>
</dbReference>
<evidence type="ECO:0000256" key="1">
    <source>
        <dbReference type="ARBA" id="ARBA00005820"/>
    </source>
</evidence>
<dbReference type="SUPFAM" id="SSF52540">
    <property type="entry name" value="P-loop containing nucleoside triphosphate hydrolases"/>
    <property type="match status" value="1"/>
</dbReference>
<feature type="domain" description="OmpR/PhoB-type" evidence="4">
    <location>
        <begin position="1"/>
        <end position="96"/>
    </location>
</feature>
<comment type="caution">
    <text evidence="5">The sequence shown here is derived from an EMBL/GenBank/DDBJ whole genome shotgun (WGS) entry which is preliminary data.</text>
</comment>
<dbReference type="SMART" id="SM00028">
    <property type="entry name" value="TPR"/>
    <property type="match status" value="4"/>
</dbReference>
<sequence>MRFGVLGPLEVRTSDGRPVLVRETRVRTLLTALLVHRGQAVSVDRLIDVLWGDAPPANDVRTLRSKISLLRRTLEDAEPGGRDLIESQAPGYALRVEDDALDAGRFETLLRRARTVSGDPRAKARLLGQATRLWRGTTAFADHADEEFVRAEARRLEEHRLAALEELAEARLQLGEHTLLAGELADLVAAHPLRERLRAAHVRALYLAGRQDEALASLGELRDRLRDDLGLDPGRELAELHQAILRQDIALVPPAPEGVPPGNLPAPLTDLIGRAEEVRRIEALLASKRLVTLTGAGGVGKTRLALEAAARRVEEFADGVWLVELATAHTAVDVHEALAAVLGLRDDLHAPVRSLPSQLADALASRNMLLVLDNCEHVVEPVADLAARLLRAAPALRVLATSQEPLAVAGEQLWPVAPLDLPGPDADRVEHSNAVRLFVARATAAAPGFRLQPDNAQAVATICHRLDGIPLALEMAAARVRLMPVADLAARLDDRFQVLTATLRATPARQRTLRATIDWSWSLLGQPEQIVLRRLAACADGCTLEAAETVCADERVRRDDVLDLLGRLGDRSLVIQQNGRYRLLESVAAYCTERLAEAGDKDDQRTRDRHLAHYVDFAEHADAHLRGREQRLWLQRLEAEAANVRAALAHAVRRDFADAALRLVNALAWFWFLRGRFTEARRSLDLALSTGGDPERKAAARAWRAGMSLLLLDTPETDGRAVLQLYDTIADPAGQARARWFIALGRAGYGDPRATLELADRAHAGFDGLGDRWGAAAALSVRAEVLLYQGELDHARADARQAKALFHELGDGWGQLQAAYILGDLSEMTGDYDGAEHLRQEGHLLAHDLELWNDASKMLARLGRTALLTGDLDRAVDLHERARRLAAAHAYRRGEEFAEVGLGLVARRQGRLDDAESHLRAWLDWCRSWESDHGVALILAELGFIAEQRGDADTARKLHQEGLDHASRTDDPRALALAFEGLAGAEALAGAHTQAARLLGAAAAARDAVRTPLPAAERGDVDRITTIVRAGLTPQAYDHAFQQGSGDVPAPAAGP</sequence>
<dbReference type="InterPro" id="IPR036388">
    <property type="entry name" value="WH-like_DNA-bd_sf"/>
</dbReference>
<dbReference type="InterPro" id="IPR019734">
    <property type="entry name" value="TPR_rpt"/>
</dbReference>
<dbReference type="Pfam" id="PF03704">
    <property type="entry name" value="BTAD"/>
    <property type="match status" value="1"/>
</dbReference>
<dbReference type="Pfam" id="PF13401">
    <property type="entry name" value="AAA_22"/>
    <property type="match status" value="1"/>
</dbReference>
<protein>
    <submittedName>
        <fullName evidence="5">BTAD domain-containing putative transcriptional regulator</fullName>
    </submittedName>
</protein>
<dbReference type="InterPro" id="IPR027417">
    <property type="entry name" value="P-loop_NTPase"/>
</dbReference>
<name>A0ABV5Q895_9ACTN</name>
<evidence type="ECO:0000259" key="4">
    <source>
        <dbReference type="PROSITE" id="PS51755"/>
    </source>
</evidence>
<organism evidence="5 6">
    <name type="scientific">Nonomuraea roseola</name>
    <dbReference type="NCBI Taxonomy" id="46179"/>
    <lineage>
        <taxon>Bacteria</taxon>
        <taxon>Bacillati</taxon>
        <taxon>Actinomycetota</taxon>
        <taxon>Actinomycetes</taxon>
        <taxon>Streptosporangiales</taxon>
        <taxon>Streptosporangiaceae</taxon>
        <taxon>Nonomuraea</taxon>
    </lineage>
</organism>
<dbReference type="InterPro" id="IPR049945">
    <property type="entry name" value="AAA_22"/>
</dbReference>
<keyword evidence="6" id="KW-1185">Reference proteome</keyword>
<reference evidence="5 6" key="1">
    <citation type="submission" date="2024-09" db="EMBL/GenBank/DDBJ databases">
        <authorList>
            <person name="Sun Q."/>
            <person name="Mori K."/>
        </authorList>
    </citation>
    <scope>NUCLEOTIDE SEQUENCE [LARGE SCALE GENOMIC DNA]</scope>
    <source>
        <strain evidence="5 6">JCM 3323</strain>
    </source>
</reference>
<evidence type="ECO:0000256" key="3">
    <source>
        <dbReference type="PROSITE-ProRule" id="PRU01091"/>
    </source>
</evidence>
<dbReference type="Gene3D" id="1.25.40.10">
    <property type="entry name" value="Tetratricopeptide repeat domain"/>
    <property type="match status" value="3"/>
</dbReference>
<comment type="similarity">
    <text evidence="1">Belongs to the AfsR/DnrI/RedD regulatory family.</text>
</comment>